<proteinExistence type="predicted"/>
<organism evidence="1 2">
    <name type="scientific">Henosepilachna vigintioctopunctata</name>
    <dbReference type="NCBI Taxonomy" id="420089"/>
    <lineage>
        <taxon>Eukaryota</taxon>
        <taxon>Metazoa</taxon>
        <taxon>Ecdysozoa</taxon>
        <taxon>Arthropoda</taxon>
        <taxon>Hexapoda</taxon>
        <taxon>Insecta</taxon>
        <taxon>Pterygota</taxon>
        <taxon>Neoptera</taxon>
        <taxon>Endopterygota</taxon>
        <taxon>Coleoptera</taxon>
        <taxon>Polyphaga</taxon>
        <taxon>Cucujiformia</taxon>
        <taxon>Coccinelloidea</taxon>
        <taxon>Coccinellidae</taxon>
        <taxon>Epilachninae</taxon>
        <taxon>Epilachnini</taxon>
        <taxon>Henosepilachna</taxon>
    </lineage>
</organism>
<dbReference type="Proteomes" id="UP001431783">
    <property type="component" value="Unassembled WGS sequence"/>
</dbReference>
<evidence type="ECO:0000313" key="2">
    <source>
        <dbReference type="Proteomes" id="UP001431783"/>
    </source>
</evidence>
<accession>A0AAW1VB24</accession>
<gene>
    <name evidence="1" type="ORF">WA026_004800</name>
</gene>
<name>A0AAW1VB24_9CUCU</name>
<keyword evidence="2" id="KW-1185">Reference proteome</keyword>
<dbReference type="AlphaFoldDB" id="A0AAW1VB24"/>
<sequence length="126" mass="14826">MKENVVALLKSSFNEELAESSLDNIFFLRNIDEKVAYLSEVLTRLFNKHELMRTCRITKPPAPWITDDLNELMIIRDKSKRRFRKSHTEAKCKNYQVLSNSTTTAIRNDIFLLRWAFVTPRIYGSI</sequence>
<dbReference type="EMBL" id="JARQZJ010000122">
    <property type="protein sequence ID" value="KAK9889518.1"/>
    <property type="molecule type" value="Genomic_DNA"/>
</dbReference>
<comment type="caution">
    <text evidence="1">The sequence shown here is derived from an EMBL/GenBank/DDBJ whole genome shotgun (WGS) entry which is preliminary data.</text>
</comment>
<protein>
    <submittedName>
        <fullName evidence="1">Uncharacterized protein</fullName>
    </submittedName>
</protein>
<evidence type="ECO:0000313" key="1">
    <source>
        <dbReference type="EMBL" id="KAK9889518.1"/>
    </source>
</evidence>
<reference evidence="1 2" key="1">
    <citation type="submission" date="2023-03" db="EMBL/GenBank/DDBJ databases">
        <title>Genome insight into feeding habits of ladybird beetles.</title>
        <authorList>
            <person name="Li H.-S."/>
            <person name="Huang Y.-H."/>
            <person name="Pang H."/>
        </authorList>
    </citation>
    <scope>NUCLEOTIDE SEQUENCE [LARGE SCALE GENOMIC DNA]</scope>
    <source>
        <strain evidence="1">SYSU_2023b</strain>
        <tissue evidence="1">Whole body</tissue>
    </source>
</reference>